<evidence type="ECO:0000313" key="2">
    <source>
        <dbReference type="Proteomes" id="UP000179284"/>
    </source>
</evidence>
<sequence>MEFKQELETGTFKMVGTTETTLKIKDVASKCRLVKTDNGVKVELAYTGPNASKYLQYVEKHREELTKYLMNPDEADLYEWLETSHQTAETLKKHEKEKLILYVNFDPDTHKMLTGIADENITLKLGSPLMEVNINEITRDEFKLSIYNMLLLADEIAVMMGNHDLRKMANIQIVKTYLSEIFDKFHDSAN</sequence>
<dbReference type="KEGG" id="bhu:bhn_I1496"/>
<dbReference type="RefSeq" id="WP_071176211.1">
    <property type="nucleotide sequence ID" value="NZ_CP017831.1"/>
</dbReference>
<evidence type="ECO:0000313" key="1">
    <source>
        <dbReference type="EMBL" id="AOZ96529.1"/>
    </source>
</evidence>
<dbReference type="OrthoDB" id="1999940at2"/>
<accession>A0A1D9P213</accession>
<dbReference type="EMBL" id="CP017831">
    <property type="protein sequence ID" value="AOZ96529.1"/>
    <property type="molecule type" value="Genomic_DNA"/>
</dbReference>
<protein>
    <submittedName>
        <fullName evidence="1">Uncharacterized protein</fullName>
    </submittedName>
</protein>
<dbReference type="Proteomes" id="UP000179284">
    <property type="component" value="Chromosome I"/>
</dbReference>
<proteinExistence type="predicted"/>
<keyword evidence="2" id="KW-1185">Reference proteome</keyword>
<gene>
    <name evidence="1" type="ORF">bhn_I1496</name>
</gene>
<dbReference type="AlphaFoldDB" id="A0A1D9P213"/>
<organism evidence="1 2">
    <name type="scientific">Butyrivibrio hungatei</name>
    <dbReference type="NCBI Taxonomy" id="185008"/>
    <lineage>
        <taxon>Bacteria</taxon>
        <taxon>Bacillati</taxon>
        <taxon>Bacillota</taxon>
        <taxon>Clostridia</taxon>
        <taxon>Lachnospirales</taxon>
        <taxon>Lachnospiraceae</taxon>
        <taxon>Butyrivibrio</taxon>
    </lineage>
</organism>
<reference evidence="2" key="1">
    <citation type="submission" date="2016-10" db="EMBL/GenBank/DDBJ databases">
        <title>The complete genome sequence of the rumen bacterium Butyrivibrio hungatei MB2003.</title>
        <authorList>
            <person name="Palevich N."/>
            <person name="Kelly W.J."/>
            <person name="Leahy S.C."/>
            <person name="Altermann E."/>
            <person name="Rakonjac J."/>
            <person name="Attwood G.T."/>
        </authorList>
    </citation>
    <scope>NUCLEOTIDE SEQUENCE [LARGE SCALE GENOMIC DNA]</scope>
    <source>
        <strain evidence="2">MB2003</strain>
    </source>
</reference>
<name>A0A1D9P213_9FIRM</name>